<dbReference type="InterPro" id="IPR047057">
    <property type="entry name" value="MerR_fam"/>
</dbReference>
<dbReference type="SMART" id="SM00422">
    <property type="entry name" value="HTH_MERR"/>
    <property type="match status" value="1"/>
</dbReference>
<dbReference type="Gene3D" id="1.10.1660.10">
    <property type="match status" value="1"/>
</dbReference>
<proteinExistence type="predicted"/>
<dbReference type="EMBL" id="JACSQL010000001">
    <property type="protein sequence ID" value="MBD7967072.1"/>
    <property type="molecule type" value="Genomic_DNA"/>
</dbReference>
<evidence type="ECO:0000313" key="5">
    <source>
        <dbReference type="Proteomes" id="UP000608071"/>
    </source>
</evidence>
<dbReference type="SUPFAM" id="SSF46955">
    <property type="entry name" value="Putative DNA-binding domain"/>
    <property type="match status" value="1"/>
</dbReference>
<dbReference type="PROSITE" id="PS50937">
    <property type="entry name" value="HTH_MERR_2"/>
    <property type="match status" value="1"/>
</dbReference>
<sequence length="142" mass="16497">MKLYRIGELSKAAGVSERTIDYYTKLGLITPEQRTQKNYRLYNHETLSRLERIIQMKLEKYSLDEIKQSLEKWSSVSSNEQVTSKLNSLEIHVQQLEREMNELKPLLQDMKPTHQHKVVAGLLTKSAACMEALKILLESSMM</sequence>
<name>A0ABR8SUA2_9BACL</name>
<evidence type="ECO:0000256" key="1">
    <source>
        <dbReference type="ARBA" id="ARBA00023125"/>
    </source>
</evidence>
<evidence type="ECO:0000256" key="2">
    <source>
        <dbReference type="SAM" id="Coils"/>
    </source>
</evidence>
<keyword evidence="5" id="KW-1185">Reference proteome</keyword>
<feature type="coiled-coil region" evidence="2">
    <location>
        <begin position="79"/>
        <end position="106"/>
    </location>
</feature>
<feature type="domain" description="HTH merR-type" evidence="3">
    <location>
        <begin position="3"/>
        <end position="72"/>
    </location>
</feature>
<accession>A0ABR8SUA2</accession>
<protein>
    <submittedName>
        <fullName evidence="4">MerR family transcriptional regulator</fullName>
    </submittedName>
</protein>
<dbReference type="InterPro" id="IPR000551">
    <property type="entry name" value="MerR-type_HTH_dom"/>
</dbReference>
<keyword evidence="1" id="KW-0238">DNA-binding</keyword>
<keyword evidence="2" id="KW-0175">Coiled coil</keyword>
<evidence type="ECO:0000259" key="3">
    <source>
        <dbReference type="PROSITE" id="PS50937"/>
    </source>
</evidence>
<reference evidence="4 5" key="1">
    <citation type="submission" date="2020-08" db="EMBL/GenBank/DDBJ databases">
        <title>A Genomic Blueprint of the Chicken Gut Microbiome.</title>
        <authorList>
            <person name="Gilroy R."/>
            <person name="Ravi A."/>
            <person name="Getino M."/>
            <person name="Pursley I."/>
            <person name="Horton D.L."/>
            <person name="Alikhan N.-F."/>
            <person name="Baker D."/>
            <person name="Gharbi K."/>
            <person name="Hall N."/>
            <person name="Watson M."/>
            <person name="Adriaenssens E.M."/>
            <person name="Foster-Nyarko E."/>
            <person name="Jarju S."/>
            <person name="Secka A."/>
            <person name="Antonio M."/>
            <person name="Oren A."/>
            <person name="Chaudhuri R."/>
            <person name="La Ragione R.M."/>
            <person name="Hildebrand F."/>
            <person name="Pallen M.J."/>
        </authorList>
    </citation>
    <scope>NUCLEOTIDE SEQUENCE [LARGE SCALE GENOMIC DNA]</scope>
    <source>
        <strain evidence="4 5">Sa2BVA9</strain>
    </source>
</reference>
<dbReference type="RefSeq" id="WP_191798119.1">
    <property type="nucleotide sequence ID" value="NZ_JACSQL010000001.1"/>
</dbReference>
<dbReference type="Pfam" id="PF13411">
    <property type="entry name" value="MerR_1"/>
    <property type="match status" value="1"/>
</dbReference>
<dbReference type="PANTHER" id="PTHR30204">
    <property type="entry name" value="REDOX-CYCLING DRUG-SENSING TRANSCRIPTIONAL ACTIVATOR SOXR"/>
    <property type="match status" value="1"/>
</dbReference>
<organism evidence="4 5">
    <name type="scientific">Paenibacillus gallinarum</name>
    <dbReference type="NCBI Taxonomy" id="2762232"/>
    <lineage>
        <taxon>Bacteria</taxon>
        <taxon>Bacillati</taxon>
        <taxon>Bacillota</taxon>
        <taxon>Bacilli</taxon>
        <taxon>Bacillales</taxon>
        <taxon>Paenibacillaceae</taxon>
        <taxon>Paenibacillus</taxon>
    </lineage>
</organism>
<evidence type="ECO:0000313" key="4">
    <source>
        <dbReference type="EMBL" id="MBD7967072.1"/>
    </source>
</evidence>
<gene>
    <name evidence="4" type="ORF">H9647_03270</name>
</gene>
<dbReference type="InterPro" id="IPR009061">
    <property type="entry name" value="DNA-bd_dom_put_sf"/>
</dbReference>
<dbReference type="Proteomes" id="UP000608071">
    <property type="component" value="Unassembled WGS sequence"/>
</dbReference>
<comment type="caution">
    <text evidence="4">The sequence shown here is derived from an EMBL/GenBank/DDBJ whole genome shotgun (WGS) entry which is preliminary data.</text>
</comment>
<dbReference type="PANTHER" id="PTHR30204:SF95">
    <property type="entry name" value="HTH-TYPE TRANSCRIPTIONAL REGULATOR CUER"/>
    <property type="match status" value="1"/>
</dbReference>